<evidence type="ECO:0000256" key="2">
    <source>
        <dbReference type="ARBA" id="ARBA00008239"/>
    </source>
</evidence>
<evidence type="ECO:0000313" key="10">
    <source>
        <dbReference type="Proteomes" id="UP000006813"/>
    </source>
</evidence>
<dbReference type="GO" id="GO:0005524">
    <property type="term" value="F:ATP binding"/>
    <property type="evidence" value="ECO:0007669"/>
    <property type="project" value="UniProtKB-KW"/>
</dbReference>
<dbReference type="SUPFAM" id="SSF54211">
    <property type="entry name" value="Ribosomal protein S5 domain 2-like"/>
    <property type="match status" value="1"/>
</dbReference>
<keyword evidence="6 9" id="KW-0346">Stress response</keyword>
<evidence type="ECO:0000256" key="5">
    <source>
        <dbReference type="ARBA" id="ARBA00022840"/>
    </source>
</evidence>
<comment type="similarity">
    <text evidence="2">Belongs to the heat shock protein 90 family.</text>
</comment>
<proteinExistence type="inferred from homology"/>
<evidence type="ECO:0000256" key="8">
    <source>
        <dbReference type="SAM" id="MobiDB-lite"/>
    </source>
</evidence>
<dbReference type="STRING" id="10181.G5BGQ7"/>
<keyword evidence="5" id="KW-0067">ATP-binding</keyword>
<dbReference type="FunFam" id="3.30.565.10:FF:000357">
    <property type="entry name" value="Heat shock protein HSP 90-beta"/>
    <property type="match status" value="1"/>
</dbReference>
<protein>
    <submittedName>
        <fullName evidence="9">Heat shock protein HSP 90-alpha 1</fullName>
    </submittedName>
</protein>
<dbReference type="PRINTS" id="PR00775">
    <property type="entry name" value="HEATSHOCK90"/>
</dbReference>
<evidence type="ECO:0000256" key="7">
    <source>
        <dbReference type="ARBA" id="ARBA00023186"/>
    </source>
</evidence>
<dbReference type="InterPro" id="IPR036890">
    <property type="entry name" value="HATPase_C_sf"/>
</dbReference>
<dbReference type="EMBL" id="JH170216">
    <property type="protein sequence ID" value="EHB08468.1"/>
    <property type="molecule type" value="Genomic_DNA"/>
</dbReference>
<dbReference type="Gene3D" id="1.20.120.790">
    <property type="entry name" value="Heat shock protein 90, C-terminal domain"/>
    <property type="match status" value="1"/>
</dbReference>
<dbReference type="GO" id="GO:0016887">
    <property type="term" value="F:ATP hydrolysis activity"/>
    <property type="evidence" value="ECO:0007669"/>
    <property type="project" value="InterPro"/>
</dbReference>
<feature type="region of interest" description="Disordered" evidence="8">
    <location>
        <begin position="314"/>
        <end position="344"/>
    </location>
</feature>
<organism evidence="9 10">
    <name type="scientific">Heterocephalus glaber</name>
    <name type="common">Naked mole rat</name>
    <dbReference type="NCBI Taxonomy" id="10181"/>
    <lineage>
        <taxon>Eukaryota</taxon>
        <taxon>Metazoa</taxon>
        <taxon>Chordata</taxon>
        <taxon>Craniata</taxon>
        <taxon>Vertebrata</taxon>
        <taxon>Euteleostomi</taxon>
        <taxon>Mammalia</taxon>
        <taxon>Eutheria</taxon>
        <taxon>Euarchontoglires</taxon>
        <taxon>Glires</taxon>
        <taxon>Rodentia</taxon>
        <taxon>Hystricomorpha</taxon>
        <taxon>Bathyergidae</taxon>
        <taxon>Heterocephalus</taxon>
    </lineage>
</organism>
<dbReference type="PANTHER" id="PTHR11528">
    <property type="entry name" value="HEAT SHOCK PROTEIN 90 FAMILY MEMBER"/>
    <property type="match status" value="1"/>
</dbReference>
<dbReference type="GO" id="GO:0051082">
    <property type="term" value="F:unfolded protein binding"/>
    <property type="evidence" value="ECO:0007669"/>
    <property type="project" value="InterPro"/>
</dbReference>
<name>G5BGQ7_HETGA</name>
<keyword evidence="4" id="KW-0547">Nucleotide-binding</keyword>
<evidence type="ECO:0000256" key="4">
    <source>
        <dbReference type="ARBA" id="ARBA00022741"/>
    </source>
</evidence>
<dbReference type="Pfam" id="PF00183">
    <property type="entry name" value="HSP90"/>
    <property type="match status" value="1"/>
</dbReference>
<keyword evidence="3" id="KW-0963">Cytoplasm</keyword>
<evidence type="ECO:0000256" key="6">
    <source>
        <dbReference type="ARBA" id="ARBA00023016"/>
    </source>
</evidence>
<evidence type="ECO:0000256" key="3">
    <source>
        <dbReference type="ARBA" id="ARBA00022490"/>
    </source>
</evidence>
<keyword evidence="7" id="KW-0143">Chaperone</keyword>
<evidence type="ECO:0000256" key="1">
    <source>
        <dbReference type="ARBA" id="ARBA00004496"/>
    </source>
</evidence>
<dbReference type="InParanoid" id="G5BGQ7"/>
<dbReference type="InterPro" id="IPR001404">
    <property type="entry name" value="Hsp90_fam"/>
</dbReference>
<dbReference type="GO" id="GO:0140662">
    <property type="term" value="F:ATP-dependent protein folding chaperone"/>
    <property type="evidence" value="ECO:0007669"/>
    <property type="project" value="InterPro"/>
</dbReference>
<dbReference type="FunFam" id="3.40.50.11260:FF:000001">
    <property type="entry name" value="Heat shock protein 90 alpha"/>
    <property type="match status" value="1"/>
</dbReference>
<dbReference type="InterPro" id="IPR037196">
    <property type="entry name" value="HSP90_C"/>
</dbReference>
<reference evidence="9 10" key="1">
    <citation type="journal article" date="2011" name="Nature">
        <title>Genome sequencing reveals insights into physiology and longevity of the naked mole rat.</title>
        <authorList>
            <person name="Kim E.B."/>
            <person name="Fang X."/>
            <person name="Fushan A.A."/>
            <person name="Huang Z."/>
            <person name="Lobanov A.V."/>
            <person name="Han L."/>
            <person name="Marino S.M."/>
            <person name="Sun X."/>
            <person name="Turanov A.A."/>
            <person name="Yang P."/>
            <person name="Yim S.H."/>
            <person name="Zhao X."/>
            <person name="Kasaikina M.V."/>
            <person name="Stoletzki N."/>
            <person name="Peng C."/>
            <person name="Polak P."/>
            <person name="Xiong Z."/>
            <person name="Kiezun A."/>
            <person name="Zhu Y."/>
            <person name="Chen Y."/>
            <person name="Kryukov G.V."/>
            <person name="Zhang Q."/>
            <person name="Peshkin L."/>
            <person name="Yang L."/>
            <person name="Bronson R.T."/>
            <person name="Buffenstein R."/>
            <person name="Wang B."/>
            <person name="Han C."/>
            <person name="Li Q."/>
            <person name="Chen L."/>
            <person name="Zhao W."/>
            <person name="Sunyaev S.R."/>
            <person name="Park T.J."/>
            <person name="Zhang G."/>
            <person name="Wang J."/>
            <person name="Gladyshev V.N."/>
        </authorList>
    </citation>
    <scope>NUCLEOTIDE SEQUENCE [LARGE SCALE GENOMIC DNA]</scope>
</reference>
<accession>G5BGQ7</accession>
<comment type="subcellular location">
    <subcellularLocation>
        <location evidence="1">Cytoplasm</location>
    </subcellularLocation>
</comment>
<dbReference type="InterPro" id="IPR020575">
    <property type="entry name" value="Hsp90_N"/>
</dbReference>
<evidence type="ECO:0000313" key="9">
    <source>
        <dbReference type="EMBL" id="EHB08468.1"/>
    </source>
</evidence>
<dbReference type="GO" id="GO:0005737">
    <property type="term" value="C:cytoplasm"/>
    <property type="evidence" value="ECO:0007669"/>
    <property type="project" value="UniProtKB-SubCell"/>
</dbReference>
<gene>
    <name evidence="9" type="ORF">GW7_19603</name>
</gene>
<dbReference type="Gene3D" id="3.30.565.10">
    <property type="entry name" value="Histidine kinase-like ATPase, C-terminal domain"/>
    <property type="match status" value="1"/>
</dbReference>
<dbReference type="Gene3D" id="3.40.50.11260">
    <property type="match status" value="1"/>
</dbReference>
<dbReference type="InterPro" id="IPR020568">
    <property type="entry name" value="Ribosomal_Su5_D2-typ_SF"/>
</dbReference>
<dbReference type="Proteomes" id="UP000006813">
    <property type="component" value="Unassembled WGS sequence"/>
</dbReference>
<sequence>MPKETQTQDQPMEEEEVETFPFQAETSQLMSLIINTFYSNKEIFQKELISNLSDALDKIRYESLTDPSKLDSAKAMHINPIPNKQDCTLTIIDTGIGMTKTNLINNLGTIAKSETKAFMEASQAGANNSMIGQFEDEEYYKNFYEQFSKNINLGIQEDSQNRKKLSELLQHYTSASGDEMVSLKDYCTRVKENQKHRYYITGEIKDQVANSAFVECLQKHGLEVIYMIETIDEYCVQQLKEFEGKTLVSVTKEGLELPEDEEEKKKKKKTGKKKTKFENICKIMKDILEKYVEKTHMNRIYRIIKLGLGIDEDDPTADKTTATVTEEMPSLKGDDDMSLMEEVD</sequence>
<dbReference type="AlphaFoldDB" id="G5BGQ7"/>
<dbReference type="SUPFAM" id="SSF55874">
    <property type="entry name" value="ATPase domain of HSP90 chaperone/DNA topoisomerase II/histidine kinase"/>
    <property type="match status" value="1"/>
</dbReference>